<protein>
    <submittedName>
        <fullName evidence="2">DUF1801 domain-containing protein</fullName>
    </submittedName>
</protein>
<sequence>MAGSDATTPEEYLAALPDDRRALVGSIRATILENLPAGIEEQVTHGMLGYVVPLEVFPDTYNGQPLSLLAVASQKNHVAVYLMGVYGDDAERDRFVDAWRATGRKLDMGRSCVRVKSLDDVAFGVLGDAVARVEADDLIAGHEAAHGR</sequence>
<dbReference type="Proteomes" id="UP001216390">
    <property type="component" value="Chromosome"/>
</dbReference>
<accession>A0AAF0BRN6</accession>
<proteinExistence type="predicted"/>
<reference evidence="2" key="1">
    <citation type="submission" date="2023-01" db="EMBL/GenBank/DDBJ databases">
        <title>The diversity of Class Acidimicrobiia in South China Sea sediment environments and the proposal of Iamia marina sp. nov., a novel species of the genus Iamia.</title>
        <authorList>
            <person name="He Y."/>
            <person name="Tian X."/>
        </authorList>
    </citation>
    <scope>NUCLEOTIDE SEQUENCE</scope>
    <source>
        <strain evidence="2">DSM 19957</strain>
    </source>
</reference>
<evidence type="ECO:0000313" key="2">
    <source>
        <dbReference type="EMBL" id="WCO67011.1"/>
    </source>
</evidence>
<dbReference type="InterPro" id="IPR014922">
    <property type="entry name" value="YdhG-like"/>
</dbReference>
<dbReference type="SUPFAM" id="SSF159888">
    <property type="entry name" value="YdhG-like"/>
    <property type="match status" value="1"/>
</dbReference>
<dbReference type="KEGG" id="ima:PO878_21190"/>
<dbReference type="RefSeq" id="WP_272736533.1">
    <property type="nucleotide sequence ID" value="NZ_CP116942.1"/>
</dbReference>
<dbReference type="AlphaFoldDB" id="A0AAF0BRN6"/>
<evidence type="ECO:0000313" key="3">
    <source>
        <dbReference type="Proteomes" id="UP001216390"/>
    </source>
</evidence>
<evidence type="ECO:0000259" key="1">
    <source>
        <dbReference type="Pfam" id="PF08818"/>
    </source>
</evidence>
<dbReference type="EMBL" id="CP116942">
    <property type="protein sequence ID" value="WCO67011.1"/>
    <property type="molecule type" value="Genomic_DNA"/>
</dbReference>
<dbReference type="Gene3D" id="3.90.1150.200">
    <property type="match status" value="1"/>
</dbReference>
<organism evidence="2 3">
    <name type="scientific">Iamia majanohamensis</name>
    <dbReference type="NCBI Taxonomy" id="467976"/>
    <lineage>
        <taxon>Bacteria</taxon>
        <taxon>Bacillati</taxon>
        <taxon>Actinomycetota</taxon>
        <taxon>Acidimicrobiia</taxon>
        <taxon>Acidimicrobiales</taxon>
        <taxon>Iamiaceae</taxon>
        <taxon>Iamia</taxon>
    </lineage>
</organism>
<feature type="domain" description="YdhG-like" evidence="1">
    <location>
        <begin position="20"/>
        <end position="131"/>
    </location>
</feature>
<gene>
    <name evidence="2" type="ORF">PO878_21190</name>
</gene>
<name>A0AAF0BRN6_9ACTN</name>
<keyword evidence="3" id="KW-1185">Reference proteome</keyword>
<dbReference type="Pfam" id="PF08818">
    <property type="entry name" value="DUF1801"/>
    <property type="match status" value="1"/>
</dbReference>